<sequence>MAIARTLIHDPDIILFDEPTTGLDITSSNIFRDFIHQLKQQNKTILFSSHIMEEVSQLCDSVMMIHQGELVYKGTLPELYAQEQSEDLNYIFMSKLARGFHNVENRLFERNDRCAKGQKNVTLNRADSSFDDAWAGVLL</sequence>
<evidence type="ECO:0000256" key="3">
    <source>
        <dbReference type="ARBA" id="ARBA00022741"/>
    </source>
</evidence>
<dbReference type="SUPFAM" id="SSF52540">
    <property type="entry name" value="P-loop containing nucleoside triphosphate hydrolases"/>
    <property type="match status" value="1"/>
</dbReference>
<keyword evidence="4" id="KW-0067">ATP-binding</keyword>
<organism evidence="5 6">
    <name type="scientific">Bacillus safensis</name>
    <dbReference type="NCBI Taxonomy" id="561879"/>
    <lineage>
        <taxon>Bacteria</taxon>
        <taxon>Bacillati</taxon>
        <taxon>Bacillota</taxon>
        <taxon>Bacilli</taxon>
        <taxon>Bacillales</taxon>
        <taxon>Bacillaceae</taxon>
        <taxon>Bacillus</taxon>
    </lineage>
</organism>
<dbReference type="AlphaFoldDB" id="A0A5S9M2G0"/>
<evidence type="ECO:0008006" key="7">
    <source>
        <dbReference type="Google" id="ProtNLM"/>
    </source>
</evidence>
<dbReference type="Proteomes" id="UP000464658">
    <property type="component" value="Chromosome"/>
</dbReference>
<evidence type="ECO:0000313" key="5">
    <source>
        <dbReference type="EMBL" id="BBP86878.1"/>
    </source>
</evidence>
<dbReference type="InterPro" id="IPR050763">
    <property type="entry name" value="ABC_transporter_ATP-binding"/>
</dbReference>
<evidence type="ECO:0000256" key="4">
    <source>
        <dbReference type="ARBA" id="ARBA00022840"/>
    </source>
</evidence>
<evidence type="ECO:0000256" key="2">
    <source>
        <dbReference type="ARBA" id="ARBA00022448"/>
    </source>
</evidence>
<proteinExistence type="inferred from homology"/>
<dbReference type="Gene3D" id="3.40.50.300">
    <property type="entry name" value="P-loop containing nucleotide triphosphate hydrolases"/>
    <property type="match status" value="1"/>
</dbReference>
<reference evidence="5 6" key="1">
    <citation type="submission" date="2019-12" db="EMBL/GenBank/DDBJ databases">
        <title>Full genome sequence of a Bacillus safensis strain isolated from commercially available natto in Indonesia.</title>
        <authorList>
            <person name="Yoshida M."/>
            <person name="Uomi M."/>
            <person name="Waturangi D."/>
            <person name="Ekaputri J.J."/>
            <person name="Setiamarga D.H.E."/>
        </authorList>
    </citation>
    <scope>NUCLEOTIDE SEQUENCE [LARGE SCALE GENOMIC DNA]</scope>
    <source>
        <strain evidence="5 6">IDN1</strain>
    </source>
</reference>
<accession>A0A5S9M2G0</accession>
<dbReference type="InterPro" id="IPR027417">
    <property type="entry name" value="P-loop_NTPase"/>
</dbReference>
<evidence type="ECO:0000313" key="6">
    <source>
        <dbReference type="Proteomes" id="UP000464658"/>
    </source>
</evidence>
<keyword evidence="2" id="KW-0813">Transport</keyword>
<comment type="similarity">
    <text evidence="1">Belongs to the ABC transporter superfamily.</text>
</comment>
<dbReference type="PANTHER" id="PTHR42711:SF5">
    <property type="entry name" value="ABC TRANSPORTER ATP-BINDING PROTEIN NATA"/>
    <property type="match status" value="1"/>
</dbReference>
<evidence type="ECO:0000256" key="1">
    <source>
        <dbReference type="ARBA" id="ARBA00005417"/>
    </source>
</evidence>
<gene>
    <name evidence="5" type="ORF">BsIDN1_04960</name>
</gene>
<name>A0A5S9M2G0_BACIA</name>
<dbReference type="PANTHER" id="PTHR42711">
    <property type="entry name" value="ABC TRANSPORTER ATP-BINDING PROTEIN"/>
    <property type="match status" value="1"/>
</dbReference>
<protein>
    <recommendedName>
        <fullName evidence="7">ATPase AAA-type core domain-containing protein</fullName>
    </recommendedName>
</protein>
<dbReference type="GO" id="GO:0005524">
    <property type="term" value="F:ATP binding"/>
    <property type="evidence" value="ECO:0007669"/>
    <property type="project" value="UniProtKB-KW"/>
</dbReference>
<keyword evidence="3" id="KW-0547">Nucleotide-binding</keyword>
<dbReference type="EMBL" id="AP021906">
    <property type="protein sequence ID" value="BBP86878.1"/>
    <property type="molecule type" value="Genomic_DNA"/>
</dbReference>